<accession>A0A554SG71</accession>
<dbReference type="PANTHER" id="PTHR43546:SF3">
    <property type="entry name" value="UPF0173 METAL-DEPENDENT HYDROLASE MJ1163"/>
    <property type="match status" value="1"/>
</dbReference>
<dbReference type="SUPFAM" id="SSF56281">
    <property type="entry name" value="Metallo-hydrolase/oxidoreductase"/>
    <property type="match status" value="1"/>
</dbReference>
<dbReference type="GO" id="GO:0016787">
    <property type="term" value="F:hydrolase activity"/>
    <property type="evidence" value="ECO:0007669"/>
    <property type="project" value="UniProtKB-KW"/>
</dbReference>
<organism evidence="1 2">
    <name type="scientific">Aeromicrobium piscarium</name>
    <dbReference type="NCBI Taxonomy" id="2590901"/>
    <lineage>
        <taxon>Bacteria</taxon>
        <taxon>Bacillati</taxon>
        <taxon>Actinomycetota</taxon>
        <taxon>Actinomycetes</taxon>
        <taxon>Propionibacteriales</taxon>
        <taxon>Nocardioidaceae</taxon>
        <taxon>Aeromicrobium</taxon>
    </lineage>
</organism>
<comment type="caution">
    <text evidence="1">The sequence shown here is derived from an EMBL/GenBank/DDBJ whole genome shotgun (WGS) entry which is preliminary data.</text>
</comment>
<dbReference type="InterPro" id="IPR050114">
    <property type="entry name" value="UPF0173_UPF0282_UlaG_hydrolase"/>
</dbReference>
<keyword evidence="2" id="KW-1185">Reference proteome</keyword>
<dbReference type="Proteomes" id="UP000316988">
    <property type="component" value="Unassembled WGS sequence"/>
</dbReference>
<name>A0A554SG71_9ACTN</name>
<gene>
    <name evidence="1" type="ORF">FNM00_05585</name>
</gene>
<protein>
    <submittedName>
        <fullName evidence="1">MBL fold metallo-hydrolase</fullName>
    </submittedName>
</protein>
<reference evidence="1 2" key="1">
    <citation type="submission" date="2019-07" db="EMBL/GenBank/DDBJ databases">
        <authorList>
            <person name="Zhao L.H."/>
        </authorList>
    </citation>
    <scope>NUCLEOTIDE SEQUENCE [LARGE SCALE GENOMIC DNA]</scope>
    <source>
        <strain evidence="1 2">Co35</strain>
    </source>
</reference>
<dbReference type="AlphaFoldDB" id="A0A554SG71"/>
<dbReference type="Pfam" id="PF13483">
    <property type="entry name" value="Lactamase_B_3"/>
    <property type="match status" value="1"/>
</dbReference>
<dbReference type="EMBL" id="VLNT01000003">
    <property type="protein sequence ID" value="TSD65345.1"/>
    <property type="molecule type" value="Genomic_DNA"/>
</dbReference>
<dbReference type="OrthoDB" id="3190691at2"/>
<sequence length="213" mass="22695">MLVTRYGHAALLVESGATRILIDPGTFSRDAVFDLTGLDAIVVTHQHPDHVDPDRIGDLLEANPGATLLADPETAARLGSPWRAHRDGELTLVGDLELTGVGEWHAVIAEPLPRVANVGVLVTASGEPTLFHPGDSYAVAPPEVDVLAVPLSAPWTKVAETIEFVGRVGPKVMFPIHDCTVSEAGHGVYWQHVSRFGGVPDARDLPQDGTLDM</sequence>
<evidence type="ECO:0000313" key="1">
    <source>
        <dbReference type="EMBL" id="TSD65345.1"/>
    </source>
</evidence>
<proteinExistence type="predicted"/>
<dbReference type="InterPro" id="IPR036866">
    <property type="entry name" value="RibonucZ/Hydroxyglut_hydro"/>
</dbReference>
<evidence type="ECO:0000313" key="2">
    <source>
        <dbReference type="Proteomes" id="UP000316988"/>
    </source>
</evidence>
<dbReference type="PANTHER" id="PTHR43546">
    <property type="entry name" value="UPF0173 METAL-DEPENDENT HYDROLASE MJ1163-RELATED"/>
    <property type="match status" value="1"/>
</dbReference>
<dbReference type="Gene3D" id="3.60.15.10">
    <property type="entry name" value="Ribonuclease Z/Hydroxyacylglutathione hydrolase-like"/>
    <property type="match status" value="1"/>
</dbReference>
<keyword evidence="1" id="KW-0378">Hydrolase</keyword>